<accession>A0A0W0FPL8</accession>
<proteinExistence type="predicted"/>
<name>A0A0W0FPL8_MONRR</name>
<sequence length="330" mass="37632">MSMISEATDTTRSHDNEELTEADIKCSITRHMSKALIDLAQARDTNYQLKSFQNVLSLKPRPALRQRIENAEAGEIVEDDHPYAQALRHSLDQSYRKLEMKNSALSRHGETHADENPVLFHTDGQLLTQYLLEALDYIQTNRRSWNPKYAENQETRSREAFLEGDLDELLSRVADLEAHLPDMRVMAVIQTRVSGVQRQDIRTQATMQKVEQTFIKTEAELQKLKTRTELLMDLQHADQSRLGQIAEPQGRHTSTFEEAVCFAVDQSLAANASLRHHEDSMIQNIEIRQQKLLTKISEHQEALQAITNTVTPLARDMGIKSESLMDVCGD</sequence>
<dbReference type="AlphaFoldDB" id="A0A0W0FPL8"/>
<reference evidence="1 2" key="1">
    <citation type="submission" date="2015-12" db="EMBL/GenBank/DDBJ databases">
        <title>Draft genome sequence of Moniliophthora roreri, the causal agent of frosty pod rot of cacao.</title>
        <authorList>
            <person name="Aime M.C."/>
            <person name="Diaz-Valderrama J.R."/>
            <person name="Kijpornyongpan T."/>
            <person name="Phillips-Mora W."/>
        </authorList>
    </citation>
    <scope>NUCLEOTIDE SEQUENCE [LARGE SCALE GENOMIC DNA]</scope>
    <source>
        <strain evidence="1 2">MCA 2952</strain>
    </source>
</reference>
<evidence type="ECO:0000313" key="1">
    <source>
        <dbReference type="EMBL" id="KTB38194.1"/>
    </source>
</evidence>
<evidence type="ECO:0000313" key="2">
    <source>
        <dbReference type="Proteomes" id="UP000054988"/>
    </source>
</evidence>
<comment type="caution">
    <text evidence="1">The sequence shown here is derived from an EMBL/GenBank/DDBJ whole genome shotgun (WGS) entry which is preliminary data.</text>
</comment>
<dbReference type="Proteomes" id="UP000054988">
    <property type="component" value="Unassembled WGS sequence"/>
</dbReference>
<gene>
    <name evidence="1" type="ORF">WG66_9161</name>
</gene>
<protein>
    <submittedName>
        <fullName evidence="1">Uncharacterized protein</fullName>
    </submittedName>
</protein>
<organism evidence="1 2">
    <name type="scientific">Moniliophthora roreri</name>
    <name type="common">Frosty pod rot fungus</name>
    <name type="synonym">Monilia roreri</name>
    <dbReference type="NCBI Taxonomy" id="221103"/>
    <lineage>
        <taxon>Eukaryota</taxon>
        <taxon>Fungi</taxon>
        <taxon>Dikarya</taxon>
        <taxon>Basidiomycota</taxon>
        <taxon>Agaricomycotina</taxon>
        <taxon>Agaricomycetes</taxon>
        <taxon>Agaricomycetidae</taxon>
        <taxon>Agaricales</taxon>
        <taxon>Marasmiineae</taxon>
        <taxon>Marasmiaceae</taxon>
        <taxon>Moniliophthora</taxon>
    </lineage>
</organism>
<dbReference type="EMBL" id="LATX01001774">
    <property type="protein sequence ID" value="KTB38194.1"/>
    <property type="molecule type" value="Genomic_DNA"/>
</dbReference>